<sequence>MLDTVRIRNLALVTDLTLDLGPGYNAISGETGAGKSILIGALNLVLGERADRTLIRAEADQCTVEAAFDVMKLDAPLAGFLEEHGLEPCEEGQLLLKRTFTAAGSNRQFVNGSATTLAVLKEIGEWLVDVHGAHDHQSLLHPARQLAILDAFGNLQNPRTAFTALLQRRNEIEQAKADLVVDEATYAQQLDLLRFQVKEITDASLDPAEEKTLEADYQRSSNAARLL</sequence>
<keyword evidence="6" id="KW-0234">DNA repair</keyword>
<reference evidence="9" key="1">
    <citation type="submission" date="2018-05" db="EMBL/GenBank/DDBJ databases">
        <authorList>
            <person name="Lanie J.A."/>
            <person name="Ng W.-L."/>
            <person name="Kazmierczak K.M."/>
            <person name="Andrzejewski T.M."/>
            <person name="Davidsen T.M."/>
            <person name="Wayne K.J."/>
            <person name="Tettelin H."/>
            <person name="Glass J.I."/>
            <person name="Rusch D."/>
            <person name="Podicherti R."/>
            <person name="Tsui H.-C.T."/>
            <person name="Winkler M.E."/>
        </authorList>
    </citation>
    <scope>NUCLEOTIDE SEQUENCE</scope>
</reference>
<keyword evidence="4" id="KW-0227">DNA damage</keyword>
<protein>
    <recommendedName>
        <fullName evidence="2">DNA repair protein RecN</fullName>
    </recommendedName>
    <alternativeName>
        <fullName evidence="7">Recombination protein N</fullName>
    </alternativeName>
</protein>
<evidence type="ECO:0000256" key="6">
    <source>
        <dbReference type="ARBA" id="ARBA00023204"/>
    </source>
</evidence>
<gene>
    <name evidence="9" type="ORF">METZ01_LOCUS309934</name>
</gene>
<dbReference type="SUPFAM" id="SSF52540">
    <property type="entry name" value="P-loop containing nucleoside triphosphate hydrolases"/>
    <property type="match status" value="1"/>
</dbReference>
<dbReference type="GO" id="GO:0016887">
    <property type="term" value="F:ATP hydrolysis activity"/>
    <property type="evidence" value="ECO:0007669"/>
    <property type="project" value="InterPro"/>
</dbReference>
<comment type="similarity">
    <text evidence="1">Belongs to the RecN family.</text>
</comment>
<dbReference type="InterPro" id="IPR004604">
    <property type="entry name" value="DNA_recomb/repair_RecN"/>
</dbReference>
<dbReference type="Pfam" id="PF13476">
    <property type="entry name" value="AAA_23"/>
    <property type="match status" value="1"/>
</dbReference>
<dbReference type="CDD" id="cd03241">
    <property type="entry name" value="ABC_RecN"/>
    <property type="match status" value="1"/>
</dbReference>
<dbReference type="PANTHER" id="PTHR11059">
    <property type="entry name" value="DNA REPAIR PROTEIN RECN"/>
    <property type="match status" value="1"/>
</dbReference>
<dbReference type="GO" id="GO:0005524">
    <property type="term" value="F:ATP binding"/>
    <property type="evidence" value="ECO:0007669"/>
    <property type="project" value="UniProtKB-KW"/>
</dbReference>
<organism evidence="9">
    <name type="scientific">marine metagenome</name>
    <dbReference type="NCBI Taxonomy" id="408172"/>
    <lineage>
        <taxon>unclassified sequences</taxon>
        <taxon>metagenomes</taxon>
        <taxon>ecological metagenomes</taxon>
    </lineage>
</organism>
<dbReference type="InterPro" id="IPR038729">
    <property type="entry name" value="Rad50/SbcC_AAA"/>
</dbReference>
<dbReference type="PANTHER" id="PTHR11059:SF0">
    <property type="entry name" value="DNA REPAIR PROTEIN RECN"/>
    <property type="match status" value="1"/>
</dbReference>
<feature type="domain" description="Rad50/SbcC-type AAA" evidence="8">
    <location>
        <begin position="5"/>
        <end position="53"/>
    </location>
</feature>
<keyword evidence="5" id="KW-0067">ATP-binding</keyword>
<evidence type="ECO:0000256" key="4">
    <source>
        <dbReference type="ARBA" id="ARBA00022763"/>
    </source>
</evidence>
<feature type="non-terminal residue" evidence="9">
    <location>
        <position position="227"/>
    </location>
</feature>
<keyword evidence="3" id="KW-0547">Nucleotide-binding</keyword>
<dbReference type="GO" id="GO:0006310">
    <property type="term" value="P:DNA recombination"/>
    <property type="evidence" value="ECO:0007669"/>
    <property type="project" value="InterPro"/>
</dbReference>
<dbReference type="InterPro" id="IPR027417">
    <property type="entry name" value="P-loop_NTPase"/>
</dbReference>
<evidence type="ECO:0000313" key="9">
    <source>
        <dbReference type="EMBL" id="SVC57080.1"/>
    </source>
</evidence>
<dbReference type="GO" id="GO:0043590">
    <property type="term" value="C:bacterial nucleoid"/>
    <property type="evidence" value="ECO:0007669"/>
    <property type="project" value="TreeGrafter"/>
</dbReference>
<name>A0A382N8L3_9ZZZZ</name>
<dbReference type="GO" id="GO:0006302">
    <property type="term" value="P:double-strand break repair"/>
    <property type="evidence" value="ECO:0007669"/>
    <property type="project" value="InterPro"/>
</dbReference>
<dbReference type="GO" id="GO:0009432">
    <property type="term" value="P:SOS response"/>
    <property type="evidence" value="ECO:0007669"/>
    <property type="project" value="TreeGrafter"/>
</dbReference>
<accession>A0A382N8L3</accession>
<evidence type="ECO:0000259" key="8">
    <source>
        <dbReference type="Pfam" id="PF13476"/>
    </source>
</evidence>
<evidence type="ECO:0000256" key="5">
    <source>
        <dbReference type="ARBA" id="ARBA00022840"/>
    </source>
</evidence>
<evidence type="ECO:0000256" key="2">
    <source>
        <dbReference type="ARBA" id="ARBA00021315"/>
    </source>
</evidence>
<evidence type="ECO:0000256" key="7">
    <source>
        <dbReference type="ARBA" id="ARBA00033408"/>
    </source>
</evidence>
<dbReference type="Gene3D" id="3.40.50.300">
    <property type="entry name" value="P-loop containing nucleotide triphosphate hydrolases"/>
    <property type="match status" value="1"/>
</dbReference>
<proteinExistence type="inferred from homology"/>
<dbReference type="EMBL" id="UINC01098510">
    <property type="protein sequence ID" value="SVC57080.1"/>
    <property type="molecule type" value="Genomic_DNA"/>
</dbReference>
<evidence type="ECO:0000256" key="3">
    <source>
        <dbReference type="ARBA" id="ARBA00022741"/>
    </source>
</evidence>
<dbReference type="AlphaFoldDB" id="A0A382N8L3"/>
<evidence type="ECO:0000256" key="1">
    <source>
        <dbReference type="ARBA" id="ARBA00009441"/>
    </source>
</evidence>